<proteinExistence type="predicted"/>
<dbReference type="InterPro" id="IPR050463">
    <property type="entry name" value="Gfo/Idh/MocA_oxidrdct_glycsds"/>
</dbReference>
<dbReference type="SUPFAM" id="SSF51735">
    <property type="entry name" value="NAD(P)-binding Rossmann-fold domains"/>
    <property type="match status" value="1"/>
</dbReference>
<keyword evidence="3" id="KW-1185">Reference proteome</keyword>
<reference evidence="3" key="1">
    <citation type="submission" date="2016-10" db="EMBL/GenBank/DDBJ databases">
        <authorList>
            <person name="Varghese N."/>
            <person name="Submissions S."/>
        </authorList>
    </citation>
    <scope>NUCLEOTIDE SEQUENCE [LARGE SCALE GENOMIC DNA]</scope>
    <source>
        <strain evidence="3">DSM 23439</strain>
    </source>
</reference>
<dbReference type="GO" id="GO:0000166">
    <property type="term" value="F:nucleotide binding"/>
    <property type="evidence" value="ECO:0007669"/>
    <property type="project" value="InterPro"/>
</dbReference>
<dbReference type="RefSeq" id="WP_090133817.1">
    <property type="nucleotide sequence ID" value="NZ_FOLY01000004.1"/>
</dbReference>
<organism evidence="2 3">
    <name type="scientific">Kushneria avicenniae</name>
    <dbReference type="NCBI Taxonomy" id="402385"/>
    <lineage>
        <taxon>Bacteria</taxon>
        <taxon>Pseudomonadati</taxon>
        <taxon>Pseudomonadota</taxon>
        <taxon>Gammaproteobacteria</taxon>
        <taxon>Oceanospirillales</taxon>
        <taxon>Halomonadaceae</taxon>
        <taxon>Kushneria</taxon>
    </lineage>
</organism>
<protein>
    <submittedName>
        <fullName evidence="2">Galactose 1-dehydrogenase</fullName>
    </submittedName>
</protein>
<dbReference type="AlphaFoldDB" id="A0A1I1KSV7"/>
<dbReference type="OrthoDB" id="9813657at2"/>
<dbReference type="Pfam" id="PF01408">
    <property type="entry name" value="GFO_IDH_MocA"/>
    <property type="match status" value="1"/>
</dbReference>
<dbReference type="PANTHER" id="PTHR43818">
    <property type="entry name" value="BCDNA.GH03377"/>
    <property type="match status" value="1"/>
</dbReference>
<gene>
    <name evidence="2" type="ORF">SAMN05421848_2165</name>
</gene>
<evidence type="ECO:0000313" key="3">
    <source>
        <dbReference type="Proteomes" id="UP000199046"/>
    </source>
</evidence>
<dbReference type="STRING" id="402385.SAMN05421848_2165"/>
<evidence type="ECO:0000259" key="1">
    <source>
        <dbReference type="Pfam" id="PF01408"/>
    </source>
</evidence>
<dbReference type="EMBL" id="FOLY01000004">
    <property type="protein sequence ID" value="SFC63821.1"/>
    <property type="molecule type" value="Genomic_DNA"/>
</dbReference>
<dbReference type="PANTHER" id="PTHR43818:SF7">
    <property type="entry name" value="DEHYDROGENASE"/>
    <property type="match status" value="1"/>
</dbReference>
<dbReference type="Gene3D" id="3.40.50.720">
    <property type="entry name" value="NAD(P)-binding Rossmann-like Domain"/>
    <property type="match status" value="1"/>
</dbReference>
<feature type="domain" description="Gfo/Idh/MocA-like oxidoreductase N-terminal" evidence="1">
    <location>
        <begin position="4"/>
        <end position="112"/>
    </location>
</feature>
<dbReference type="InterPro" id="IPR036291">
    <property type="entry name" value="NAD(P)-bd_dom_sf"/>
</dbReference>
<accession>A0A1I1KSV7</accession>
<dbReference type="Proteomes" id="UP000199046">
    <property type="component" value="Unassembled WGS sequence"/>
</dbReference>
<dbReference type="Gene3D" id="3.30.360.10">
    <property type="entry name" value="Dihydrodipicolinate Reductase, domain 2"/>
    <property type="match status" value="1"/>
</dbReference>
<sequence>MTTIAIAGFGKIAKDQHLPALNDNRDFELTAIASRHATLEGVDNHQDLETLLSASPDLEAVALCTPPQVRYGQAVAAIEAGKHVLLEKPPGVSLSEVEDLVRRADQKGVTLYATWHAREAAGVEKAREWLSTRRVTGVDIQWREDVRQWHPGQQWVWEPGGLGVFDPGINALSIATHVLPEAFFLREATLEVPENCQSPIGATLEFTDIHDTPIHADFDWRQTGPQTWRITIETEDGTLLLDSGGSQLDINGERIVDGEDVEYAGLYRRFAQLIRDGRSDVDVAPFRHVADAFLLGRRQNVEAFIE</sequence>
<evidence type="ECO:0000313" key="2">
    <source>
        <dbReference type="EMBL" id="SFC63821.1"/>
    </source>
</evidence>
<dbReference type="InterPro" id="IPR000683">
    <property type="entry name" value="Gfo/Idh/MocA-like_OxRdtase_N"/>
</dbReference>
<name>A0A1I1KSV7_9GAMM</name>